<keyword evidence="8" id="KW-0411">Iron-sulfur</keyword>
<dbReference type="SUPFAM" id="SSF102114">
    <property type="entry name" value="Radical SAM enzymes"/>
    <property type="match status" value="1"/>
</dbReference>
<accession>A0ABU5N192</accession>
<dbReference type="Gene3D" id="3.20.20.70">
    <property type="entry name" value="Aldolase class I"/>
    <property type="match status" value="1"/>
</dbReference>
<name>A0ABU5N192_9BACT</name>
<evidence type="ECO:0000256" key="7">
    <source>
        <dbReference type="ARBA" id="ARBA00023004"/>
    </source>
</evidence>
<dbReference type="SFLD" id="SFLDS00029">
    <property type="entry name" value="Radical_SAM"/>
    <property type="match status" value="1"/>
</dbReference>
<gene>
    <name evidence="10" type="ORF">P9H32_16345</name>
</gene>
<dbReference type="PANTHER" id="PTHR30352:SF4">
    <property type="entry name" value="PYRUVATE FORMATE-LYASE 2-ACTIVATING ENZYME"/>
    <property type="match status" value="1"/>
</dbReference>
<dbReference type="SFLD" id="SFLDG01066">
    <property type="entry name" value="organic_radical-activating_enz"/>
    <property type="match status" value="1"/>
</dbReference>
<dbReference type="SFLD" id="SFLDG01118">
    <property type="entry name" value="activating_enzymes__group_2"/>
    <property type="match status" value="1"/>
</dbReference>
<proteinExistence type="inferred from homology"/>
<dbReference type="NCBIfam" id="TIGR02494">
    <property type="entry name" value="PFLE_PFLC"/>
    <property type="match status" value="1"/>
</dbReference>
<dbReference type="SUPFAM" id="SSF54862">
    <property type="entry name" value="4Fe-4S ferredoxins"/>
    <property type="match status" value="1"/>
</dbReference>
<evidence type="ECO:0000256" key="6">
    <source>
        <dbReference type="ARBA" id="ARBA00023002"/>
    </source>
</evidence>
<evidence type="ECO:0000256" key="2">
    <source>
        <dbReference type="ARBA" id="ARBA00009777"/>
    </source>
</evidence>
<protein>
    <submittedName>
        <fullName evidence="10">Glycyl-radical enzyme activating protein</fullName>
    </submittedName>
</protein>
<evidence type="ECO:0000256" key="8">
    <source>
        <dbReference type="ARBA" id="ARBA00023014"/>
    </source>
</evidence>
<dbReference type="Pfam" id="PF04055">
    <property type="entry name" value="Radical_SAM"/>
    <property type="match status" value="1"/>
</dbReference>
<evidence type="ECO:0000313" key="11">
    <source>
        <dbReference type="Proteomes" id="UP001290861"/>
    </source>
</evidence>
<evidence type="ECO:0000256" key="1">
    <source>
        <dbReference type="ARBA" id="ARBA00001966"/>
    </source>
</evidence>
<comment type="caution">
    <text evidence="10">The sequence shown here is derived from an EMBL/GenBank/DDBJ whole genome shotgun (WGS) entry which is preliminary data.</text>
</comment>
<keyword evidence="11" id="KW-1185">Reference proteome</keyword>
<dbReference type="InterPro" id="IPR034457">
    <property type="entry name" value="Organic_radical-activating"/>
</dbReference>
<dbReference type="PROSITE" id="PS51918">
    <property type="entry name" value="RADICAL_SAM"/>
    <property type="match status" value="1"/>
</dbReference>
<feature type="domain" description="Radical SAM core" evidence="9">
    <location>
        <begin position="14"/>
        <end position="291"/>
    </location>
</feature>
<evidence type="ECO:0000313" key="10">
    <source>
        <dbReference type="EMBL" id="MDZ8120202.1"/>
    </source>
</evidence>
<sequence>MTGHTFSIKRMQTHDGPGLRTTVFMKGCPLRCAWCHNPESQSSEQEIWLDESKCIGCGFCFNETGERTHHSNWNGNLKTVKDCPSKALKQLRQTRTEEQLFIEIQRDADFFENGGVTFSGGEPLQQPVFVSALLQRCRQAGFHTAIDTCGAASDRAVAMVLPHTDLMLFDLKIMNPNLHKQWTGRDNRQTLENFRRISAYAAKHPGLKLWIRTPLIPGATDSRANIRAIARFLKEHWSEQIERWELCAFNNLATDKYRRLQKRWPFENTPLITRNHGADLLQTAIANLGPEKKACIVLKGRMT</sequence>
<dbReference type="InterPro" id="IPR007197">
    <property type="entry name" value="rSAM"/>
</dbReference>
<keyword evidence="4" id="KW-0949">S-adenosyl-L-methionine</keyword>
<comment type="similarity">
    <text evidence="2">Belongs to the organic radical-activating enzymes family.</text>
</comment>
<comment type="cofactor">
    <cofactor evidence="1">
        <name>[4Fe-4S] cluster</name>
        <dbReference type="ChEBI" id="CHEBI:49883"/>
    </cofactor>
</comment>
<dbReference type="EMBL" id="JARVCO010000012">
    <property type="protein sequence ID" value="MDZ8120202.1"/>
    <property type="molecule type" value="Genomic_DNA"/>
</dbReference>
<dbReference type="InterPro" id="IPR058240">
    <property type="entry name" value="rSAM_sf"/>
</dbReference>
<keyword evidence="6" id="KW-0560">Oxidoreductase</keyword>
<reference evidence="10 11" key="1">
    <citation type="journal article" date="2024" name="Appl. Environ. Microbiol.">
        <title>Pontiella agarivorans sp. nov., a novel marine anaerobic bacterium capable of degrading macroalgal polysaccharides and fixing nitrogen.</title>
        <authorList>
            <person name="Liu N."/>
            <person name="Kivenson V."/>
            <person name="Peng X."/>
            <person name="Cui Z."/>
            <person name="Lankiewicz T.S."/>
            <person name="Gosselin K.M."/>
            <person name="English C.J."/>
            <person name="Blair E.M."/>
            <person name="O'Malley M.A."/>
            <person name="Valentine D.L."/>
        </authorList>
    </citation>
    <scope>NUCLEOTIDE SEQUENCE [LARGE SCALE GENOMIC DNA]</scope>
    <source>
        <strain evidence="10 11">NLcol2</strain>
    </source>
</reference>
<keyword evidence="7" id="KW-0408">Iron</keyword>
<dbReference type="PIRSF" id="PIRSF000371">
    <property type="entry name" value="PFL_act_enz"/>
    <property type="match status" value="1"/>
</dbReference>
<dbReference type="PROSITE" id="PS01087">
    <property type="entry name" value="RADICAL_ACTIVATING"/>
    <property type="match status" value="1"/>
</dbReference>
<dbReference type="InterPro" id="IPR012839">
    <property type="entry name" value="Organic_radical_activase"/>
</dbReference>
<dbReference type="PANTHER" id="PTHR30352">
    <property type="entry name" value="PYRUVATE FORMATE-LYASE-ACTIVATING ENZYME"/>
    <property type="match status" value="1"/>
</dbReference>
<keyword evidence="5" id="KW-0479">Metal-binding</keyword>
<dbReference type="RefSeq" id="WP_322609977.1">
    <property type="nucleotide sequence ID" value="NZ_JARVCO010000012.1"/>
</dbReference>
<evidence type="ECO:0000256" key="5">
    <source>
        <dbReference type="ARBA" id="ARBA00022723"/>
    </source>
</evidence>
<dbReference type="InterPro" id="IPR001989">
    <property type="entry name" value="Radical_activat_CS"/>
</dbReference>
<dbReference type="InterPro" id="IPR040074">
    <property type="entry name" value="BssD/PflA/YjjW"/>
</dbReference>
<keyword evidence="3" id="KW-0004">4Fe-4S</keyword>
<evidence type="ECO:0000259" key="9">
    <source>
        <dbReference type="PROSITE" id="PS51918"/>
    </source>
</evidence>
<evidence type="ECO:0000256" key="3">
    <source>
        <dbReference type="ARBA" id="ARBA00022485"/>
    </source>
</evidence>
<evidence type="ECO:0000256" key="4">
    <source>
        <dbReference type="ARBA" id="ARBA00022691"/>
    </source>
</evidence>
<dbReference type="Proteomes" id="UP001290861">
    <property type="component" value="Unassembled WGS sequence"/>
</dbReference>
<organism evidence="10 11">
    <name type="scientific">Pontiella agarivorans</name>
    <dbReference type="NCBI Taxonomy" id="3038953"/>
    <lineage>
        <taxon>Bacteria</taxon>
        <taxon>Pseudomonadati</taxon>
        <taxon>Kiritimatiellota</taxon>
        <taxon>Kiritimatiellia</taxon>
        <taxon>Kiritimatiellales</taxon>
        <taxon>Pontiellaceae</taxon>
        <taxon>Pontiella</taxon>
    </lineage>
</organism>
<dbReference type="InterPro" id="IPR013785">
    <property type="entry name" value="Aldolase_TIM"/>
</dbReference>